<keyword evidence="1" id="KW-1133">Transmembrane helix</keyword>
<proteinExistence type="predicted"/>
<evidence type="ECO:0008006" key="3">
    <source>
        <dbReference type="Google" id="ProtNLM"/>
    </source>
</evidence>
<keyword evidence="1" id="KW-0472">Membrane</keyword>
<feature type="non-terminal residue" evidence="2">
    <location>
        <position position="109"/>
    </location>
</feature>
<dbReference type="AlphaFoldDB" id="A0A382I1A3"/>
<gene>
    <name evidence="2" type="ORF">METZ01_LOCUS246019</name>
</gene>
<organism evidence="2">
    <name type="scientific">marine metagenome</name>
    <dbReference type="NCBI Taxonomy" id="408172"/>
    <lineage>
        <taxon>unclassified sequences</taxon>
        <taxon>metagenomes</taxon>
        <taxon>ecological metagenomes</taxon>
    </lineage>
</organism>
<accession>A0A382I1A3</accession>
<name>A0A382I1A3_9ZZZZ</name>
<sequence length="109" mass="11685">VELLLGIHIIGGSIALLSAAAAVVTKKGGKQHRRFGKWYTAGMLCIFLTAVPLALLTNNVFLFLIALFSFYLVFSGFRFARNKSGAAHVQDWIAVMTILLSGVGMAALS</sequence>
<feature type="transmembrane region" description="Helical" evidence="1">
    <location>
        <begin position="92"/>
        <end position="108"/>
    </location>
</feature>
<reference evidence="2" key="1">
    <citation type="submission" date="2018-05" db="EMBL/GenBank/DDBJ databases">
        <authorList>
            <person name="Lanie J.A."/>
            <person name="Ng W.-L."/>
            <person name="Kazmierczak K.M."/>
            <person name="Andrzejewski T.M."/>
            <person name="Davidsen T.M."/>
            <person name="Wayne K.J."/>
            <person name="Tettelin H."/>
            <person name="Glass J.I."/>
            <person name="Rusch D."/>
            <person name="Podicherti R."/>
            <person name="Tsui H.-C.T."/>
            <person name="Winkler M.E."/>
        </authorList>
    </citation>
    <scope>NUCLEOTIDE SEQUENCE</scope>
</reference>
<protein>
    <recommendedName>
        <fullName evidence="3">DUF2306 domain-containing protein</fullName>
    </recommendedName>
</protein>
<feature type="transmembrane region" description="Helical" evidence="1">
    <location>
        <begin position="36"/>
        <end position="55"/>
    </location>
</feature>
<feature type="non-terminal residue" evidence="2">
    <location>
        <position position="1"/>
    </location>
</feature>
<evidence type="ECO:0000313" key="2">
    <source>
        <dbReference type="EMBL" id="SVB93165.1"/>
    </source>
</evidence>
<feature type="transmembrane region" description="Helical" evidence="1">
    <location>
        <begin position="61"/>
        <end position="80"/>
    </location>
</feature>
<feature type="transmembrane region" description="Helical" evidence="1">
    <location>
        <begin position="6"/>
        <end position="24"/>
    </location>
</feature>
<dbReference type="EMBL" id="UINC01064466">
    <property type="protein sequence ID" value="SVB93165.1"/>
    <property type="molecule type" value="Genomic_DNA"/>
</dbReference>
<keyword evidence="1" id="KW-0812">Transmembrane</keyword>
<evidence type="ECO:0000256" key="1">
    <source>
        <dbReference type="SAM" id="Phobius"/>
    </source>
</evidence>